<dbReference type="InterPro" id="IPR000944">
    <property type="entry name" value="Tscrpt_reg_Rrf2"/>
</dbReference>
<dbReference type="GO" id="GO:0005829">
    <property type="term" value="C:cytosol"/>
    <property type="evidence" value="ECO:0007669"/>
    <property type="project" value="TreeGrafter"/>
</dbReference>
<proteinExistence type="predicted"/>
<protein>
    <submittedName>
        <fullName evidence="2">Rrf2 family transcriptional regulator</fullName>
    </submittedName>
</protein>
<dbReference type="PANTHER" id="PTHR33221">
    <property type="entry name" value="WINGED HELIX-TURN-HELIX TRANSCRIPTIONAL REGULATOR, RRF2 FAMILY"/>
    <property type="match status" value="1"/>
</dbReference>
<dbReference type="SUPFAM" id="SSF46785">
    <property type="entry name" value="Winged helix' DNA-binding domain"/>
    <property type="match status" value="1"/>
</dbReference>
<dbReference type="GO" id="GO:0003700">
    <property type="term" value="F:DNA-binding transcription factor activity"/>
    <property type="evidence" value="ECO:0007669"/>
    <property type="project" value="TreeGrafter"/>
</dbReference>
<dbReference type="Gene3D" id="1.10.10.10">
    <property type="entry name" value="Winged helix-like DNA-binding domain superfamily/Winged helix DNA-binding domain"/>
    <property type="match status" value="1"/>
</dbReference>
<dbReference type="GO" id="GO:0003677">
    <property type="term" value="F:DNA binding"/>
    <property type="evidence" value="ECO:0007669"/>
    <property type="project" value="UniProtKB-KW"/>
</dbReference>
<dbReference type="EMBL" id="CP155447">
    <property type="protein sequence ID" value="XBH04134.1"/>
    <property type="molecule type" value="Genomic_DNA"/>
</dbReference>
<accession>A0AAU7CGK2</accession>
<dbReference type="Pfam" id="PF02082">
    <property type="entry name" value="Rrf2"/>
    <property type="match status" value="1"/>
</dbReference>
<dbReference type="NCBIfam" id="TIGR00738">
    <property type="entry name" value="rrf2_super"/>
    <property type="match status" value="1"/>
</dbReference>
<dbReference type="PROSITE" id="PS51197">
    <property type="entry name" value="HTH_RRF2_2"/>
    <property type="match status" value="1"/>
</dbReference>
<keyword evidence="1" id="KW-0238">DNA-binding</keyword>
<sequence length="142" mass="15422">MKLALQTDYALRTLLYLATERGRSTVGELAAFYGISVNHLGKVVHQLGRLGYVRNVRGPGGGIELMRDATTISVGEVVRDFEGRNIHLLECVDRPGVCVIQPGCALRGVLAEAERRQMDYLDGVTLESLRPATGGIVTLKSL</sequence>
<dbReference type="InterPro" id="IPR036390">
    <property type="entry name" value="WH_DNA-bd_sf"/>
</dbReference>
<dbReference type="AlphaFoldDB" id="A0AAU7CGK2"/>
<gene>
    <name evidence="2" type="ORF">V5E97_38440</name>
</gene>
<evidence type="ECO:0000313" key="2">
    <source>
        <dbReference type="EMBL" id="XBH04134.1"/>
    </source>
</evidence>
<evidence type="ECO:0000256" key="1">
    <source>
        <dbReference type="ARBA" id="ARBA00023125"/>
    </source>
</evidence>
<dbReference type="PANTHER" id="PTHR33221:SF4">
    <property type="entry name" value="HTH-TYPE TRANSCRIPTIONAL REPRESSOR NSRR"/>
    <property type="match status" value="1"/>
</dbReference>
<name>A0AAU7CGK2_9BACT</name>
<reference evidence="2" key="1">
    <citation type="submission" date="2024-05" db="EMBL/GenBank/DDBJ databases">
        <title>Planctomycetes of the genus Singulisphaera possess chitinolytic capabilities.</title>
        <authorList>
            <person name="Ivanova A."/>
        </authorList>
    </citation>
    <scope>NUCLEOTIDE SEQUENCE</scope>
    <source>
        <strain evidence="2">Ch08T</strain>
    </source>
</reference>
<organism evidence="2">
    <name type="scientific">Singulisphaera sp. Ch08</name>
    <dbReference type="NCBI Taxonomy" id="3120278"/>
    <lineage>
        <taxon>Bacteria</taxon>
        <taxon>Pseudomonadati</taxon>
        <taxon>Planctomycetota</taxon>
        <taxon>Planctomycetia</taxon>
        <taxon>Isosphaerales</taxon>
        <taxon>Isosphaeraceae</taxon>
        <taxon>Singulisphaera</taxon>
    </lineage>
</organism>
<dbReference type="RefSeq" id="WP_406696882.1">
    <property type="nucleotide sequence ID" value="NZ_CP155447.1"/>
</dbReference>
<dbReference type="InterPro" id="IPR036388">
    <property type="entry name" value="WH-like_DNA-bd_sf"/>
</dbReference>